<dbReference type="OrthoDB" id="143794at2"/>
<dbReference type="SUPFAM" id="SSF56349">
    <property type="entry name" value="DNA breaking-rejoining enzymes"/>
    <property type="match status" value="1"/>
</dbReference>
<feature type="domain" description="Tyr recombinase" evidence="5">
    <location>
        <begin position="125"/>
        <end position="307"/>
    </location>
</feature>
<dbReference type="GO" id="GO:0003677">
    <property type="term" value="F:DNA binding"/>
    <property type="evidence" value="ECO:0007669"/>
    <property type="project" value="UniProtKB-UniRule"/>
</dbReference>
<dbReference type="Gene3D" id="1.10.443.10">
    <property type="entry name" value="Intergrase catalytic core"/>
    <property type="match status" value="1"/>
</dbReference>
<dbReference type="Proteomes" id="UP000220922">
    <property type="component" value="Unassembled WGS sequence"/>
</dbReference>
<dbReference type="PROSITE" id="PS51900">
    <property type="entry name" value="CB"/>
    <property type="match status" value="1"/>
</dbReference>
<dbReference type="PROSITE" id="PS51898">
    <property type="entry name" value="TYR_RECOMBINASE"/>
    <property type="match status" value="1"/>
</dbReference>
<dbReference type="Gene3D" id="1.10.150.130">
    <property type="match status" value="1"/>
</dbReference>
<dbReference type="PANTHER" id="PTHR30349">
    <property type="entry name" value="PHAGE INTEGRASE-RELATED"/>
    <property type="match status" value="1"/>
</dbReference>
<dbReference type="Pfam" id="PF13102">
    <property type="entry name" value="Phage_int_SAM_5"/>
    <property type="match status" value="1"/>
</dbReference>
<dbReference type="RefSeq" id="WP_097650626.1">
    <property type="nucleotide sequence ID" value="NZ_LYXE01000019.1"/>
</dbReference>
<keyword evidence="2 4" id="KW-0238">DNA-binding</keyword>
<dbReference type="InterPro" id="IPR011010">
    <property type="entry name" value="DNA_brk_join_enz"/>
</dbReference>
<dbReference type="InterPro" id="IPR013762">
    <property type="entry name" value="Integrase-like_cat_sf"/>
</dbReference>
<dbReference type="InterPro" id="IPR044068">
    <property type="entry name" value="CB"/>
</dbReference>
<dbReference type="GO" id="GO:0006310">
    <property type="term" value="P:DNA recombination"/>
    <property type="evidence" value="ECO:0007669"/>
    <property type="project" value="UniProtKB-KW"/>
</dbReference>
<evidence type="ECO:0000313" key="7">
    <source>
        <dbReference type="EMBL" id="PDW00973.1"/>
    </source>
</evidence>
<feature type="domain" description="Core-binding (CB)" evidence="6">
    <location>
        <begin position="2"/>
        <end position="98"/>
    </location>
</feature>
<keyword evidence="8" id="KW-1185">Reference proteome</keyword>
<dbReference type="EMBL" id="LYXE01000019">
    <property type="protein sequence ID" value="PDW00973.1"/>
    <property type="molecule type" value="Genomic_DNA"/>
</dbReference>
<evidence type="ECO:0000256" key="4">
    <source>
        <dbReference type="PROSITE-ProRule" id="PRU01248"/>
    </source>
</evidence>
<dbReference type="AlphaFoldDB" id="A0A2H3L302"/>
<dbReference type="InterPro" id="IPR002104">
    <property type="entry name" value="Integrase_catalytic"/>
</dbReference>
<dbReference type="InterPro" id="IPR050090">
    <property type="entry name" value="Tyrosine_recombinase_XerCD"/>
</dbReference>
<evidence type="ECO:0000256" key="1">
    <source>
        <dbReference type="ARBA" id="ARBA00008857"/>
    </source>
</evidence>
<dbReference type="Pfam" id="PF00589">
    <property type="entry name" value="Phage_integrase"/>
    <property type="match status" value="1"/>
</dbReference>
<reference evidence="7 8" key="1">
    <citation type="submission" date="2016-05" db="EMBL/GenBank/DDBJ databases">
        <authorList>
            <person name="Lavstsen T."/>
            <person name="Jespersen J.S."/>
        </authorList>
    </citation>
    <scope>NUCLEOTIDE SEQUENCE [LARGE SCALE GENOMIC DNA]</scope>
    <source>
        <strain evidence="7 8">B7-9</strain>
    </source>
</reference>
<comment type="caution">
    <text evidence="7">The sequence shown here is derived from an EMBL/GenBank/DDBJ whole genome shotgun (WGS) entry which is preliminary data.</text>
</comment>
<evidence type="ECO:0000259" key="5">
    <source>
        <dbReference type="PROSITE" id="PS51898"/>
    </source>
</evidence>
<dbReference type="PANTHER" id="PTHR30349:SF41">
    <property type="entry name" value="INTEGRASE_RECOMBINASE PROTEIN MJ0367-RELATED"/>
    <property type="match status" value="1"/>
</dbReference>
<keyword evidence="3" id="KW-0233">DNA recombination</keyword>
<name>A0A2H3L302_9CHLR</name>
<comment type="similarity">
    <text evidence="1">Belongs to the 'phage' integrase family.</text>
</comment>
<evidence type="ECO:0008006" key="9">
    <source>
        <dbReference type="Google" id="ProtNLM"/>
    </source>
</evidence>
<evidence type="ECO:0000259" key="6">
    <source>
        <dbReference type="PROSITE" id="PS51900"/>
    </source>
</evidence>
<evidence type="ECO:0000313" key="8">
    <source>
        <dbReference type="Proteomes" id="UP000220922"/>
    </source>
</evidence>
<dbReference type="GO" id="GO:0015074">
    <property type="term" value="P:DNA integration"/>
    <property type="evidence" value="ECO:0007669"/>
    <property type="project" value="InterPro"/>
</dbReference>
<evidence type="ECO:0000256" key="2">
    <source>
        <dbReference type="ARBA" id="ARBA00023125"/>
    </source>
</evidence>
<organism evidence="7 8">
    <name type="scientific">Candidatus Chloroploca asiatica</name>
    <dbReference type="NCBI Taxonomy" id="1506545"/>
    <lineage>
        <taxon>Bacteria</taxon>
        <taxon>Bacillati</taxon>
        <taxon>Chloroflexota</taxon>
        <taxon>Chloroflexia</taxon>
        <taxon>Chloroflexales</taxon>
        <taxon>Chloroflexineae</taxon>
        <taxon>Oscillochloridaceae</taxon>
        <taxon>Candidatus Chloroploca</taxon>
    </lineage>
</organism>
<sequence>MMQPEPAIDLFLKHRKDRKRSVRTIEQYNYQLRGLWLSWLVQEGYSGDLQGITLETMGRYFDYLLYERRNAHSKQLGLSPETINGAWRTLRAFFNFALRRTWVSVEQAAWFKDDEYLPRPKVETNIRPVLEDDTLQRLLEACLKREHLEERARDRALVLVLAQSGMRISELASMNHSKLQLDQRAAIVRGKGGRDEWVFWNVEADKALRFYLRGRSHKGDGSVWLRVTGAAMTTDDIRTVIYKLAELAGVTLPPGAPVHSFRHRFAHKAIASGLDVTQAGQLMRHRDLATTMRYLRESKERLQTIHERVKA</sequence>
<accession>A0A2H3L302</accession>
<proteinExistence type="inferred from homology"/>
<dbReference type="InterPro" id="IPR010998">
    <property type="entry name" value="Integrase_recombinase_N"/>
</dbReference>
<gene>
    <name evidence="7" type="ORF">A9Q02_21325</name>
</gene>
<evidence type="ECO:0000256" key="3">
    <source>
        <dbReference type="ARBA" id="ARBA00023172"/>
    </source>
</evidence>
<dbReference type="InterPro" id="IPR025269">
    <property type="entry name" value="SAM-like_dom"/>
</dbReference>
<protein>
    <recommendedName>
        <fullName evidence="9">Integrase</fullName>
    </recommendedName>
</protein>